<comment type="caution">
    <text evidence="1">The sequence shown here is derived from an EMBL/GenBank/DDBJ whole genome shotgun (WGS) entry which is preliminary data.</text>
</comment>
<evidence type="ECO:0000313" key="1">
    <source>
        <dbReference type="EMBL" id="MDQ0169740.1"/>
    </source>
</evidence>
<protein>
    <recommendedName>
        <fullName evidence="3">Transposase</fullName>
    </recommendedName>
</protein>
<accession>A0ABT9WA76</accession>
<keyword evidence="2" id="KW-1185">Reference proteome</keyword>
<dbReference type="Proteomes" id="UP001233836">
    <property type="component" value="Unassembled WGS sequence"/>
</dbReference>
<gene>
    <name evidence="1" type="ORF">J2T19_001180</name>
</gene>
<organism evidence="1 2">
    <name type="scientific">Paenibacillus tundrae</name>
    <dbReference type="NCBI Taxonomy" id="528187"/>
    <lineage>
        <taxon>Bacteria</taxon>
        <taxon>Bacillati</taxon>
        <taxon>Bacillota</taxon>
        <taxon>Bacilli</taxon>
        <taxon>Bacillales</taxon>
        <taxon>Paenibacillaceae</taxon>
        <taxon>Paenibacillus</taxon>
    </lineage>
</organism>
<name>A0ABT9WA76_9BACL</name>
<proteinExistence type="predicted"/>
<dbReference type="EMBL" id="JAUSTI010000002">
    <property type="protein sequence ID" value="MDQ0169740.1"/>
    <property type="molecule type" value="Genomic_DNA"/>
</dbReference>
<evidence type="ECO:0008006" key="3">
    <source>
        <dbReference type="Google" id="ProtNLM"/>
    </source>
</evidence>
<reference evidence="1 2" key="1">
    <citation type="submission" date="2023-07" db="EMBL/GenBank/DDBJ databases">
        <title>Sorghum-associated microbial communities from plants grown in Nebraska, USA.</title>
        <authorList>
            <person name="Schachtman D."/>
        </authorList>
    </citation>
    <scope>NUCLEOTIDE SEQUENCE [LARGE SCALE GENOMIC DNA]</scope>
    <source>
        <strain evidence="1 2">DS1314</strain>
    </source>
</reference>
<feature type="non-terminal residue" evidence="1">
    <location>
        <position position="39"/>
    </location>
</feature>
<sequence length="39" mass="4415">MSKKTFTVGEVKQLSANPYVKSVSTKGITYTDEFKQLFI</sequence>
<evidence type="ECO:0000313" key="2">
    <source>
        <dbReference type="Proteomes" id="UP001233836"/>
    </source>
</evidence>